<dbReference type="Proteomes" id="UP000824204">
    <property type="component" value="Unassembled WGS sequence"/>
</dbReference>
<sequence>MGKYILGALVALFPYSLFLGMYCLYTPSIMETVFFSNGFLLIGAVLLCAVVAFLLSCILVILAIVKKYDALAMARLNMIIKLCQIPAYVVIFVLGFFFFISVFGIGFTIVFVVFDCAAIVMSGMVGAVSAFRAYAEKRLMKSEGIVFGLLQFIFVADVVACILLYVHLKRGKKQEIAAAERPV</sequence>
<evidence type="ECO:0000256" key="1">
    <source>
        <dbReference type="SAM" id="Phobius"/>
    </source>
</evidence>
<organism evidence="2 3">
    <name type="scientific">Candidatus Borkfalkia faecipullorum</name>
    <dbReference type="NCBI Taxonomy" id="2838510"/>
    <lineage>
        <taxon>Bacteria</taxon>
        <taxon>Bacillati</taxon>
        <taxon>Bacillota</taxon>
        <taxon>Clostridia</taxon>
        <taxon>Christensenellales</taxon>
        <taxon>Christensenellaceae</taxon>
        <taxon>Candidatus Borkfalkia</taxon>
    </lineage>
</organism>
<comment type="caution">
    <text evidence="2">The sequence shown here is derived from an EMBL/GenBank/DDBJ whole genome shotgun (WGS) entry which is preliminary data.</text>
</comment>
<protein>
    <submittedName>
        <fullName evidence="2">Uncharacterized protein</fullName>
    </submittedName>
</protein>
<feature type="transmembrane region" description="Helical" evidence="1">
    <location>
        <begin position="39"/>
        <end position="65"/>
    </location>
</feature>
<gene>
    <name evidence="2" type="ORF">H9741_03110</name>
</gene>
<name>A0A9D2AF50_9FIRM</name>
<proteinExistence type="predicted"/>
<feature type="transmembrane region" description="Helical" evidence="1">
    <location>
        <begin position="85"/>
        <end position="103"/>
    </location>
</feature>
<feature type="transmembrane region" description="Helical" evidence="1">
    <location>
        <begin position="145"/>
        <end position="166"/>
    </location>
</feature>
<reference evidence="2" key="2">
    <citation type="submission" date="2021-04" db="EMBL/GenBank/DDBJ databases">
        <authorList>
            <person name="Gilroy R."/>
        </authorList>
    </citation>
    <scope>NUCLEOTIDE SEQUENCE</scope>
    <source>
        <strain evidence="2">811</strain>
    </source>
</reference>
<reference evidence="2" key="1">
    <citation type="journal article" date="2021" name="PeerJ">
        <title>Extensive microbial diversity within the chicken gut microbiome revealed by metagenomics and culture.</title>
        <authorList>
            <person name="Gilroy R."/>
            <person name="Ravi A."/>
            <person name="Getino M."/>
            <person name="Pursley I."/>
            <person name="Horton D.L."/>
            <person name="Alikhan N.F."/>
            <person name="Baker D."/>
            <person name="Gharbi K."/>
            <person name="Hall N."/>
            <person name="Watson M."/>
            <person name="Adriaenssens E.M."/>
            <person name="Foster-Nyarko E."/>
            <person name="Jarju S."/>
            <person name="Secka A."/>
            <person name="Antonio M."/>
            <person name="Oren A."/>
            <person name="Chaudhuri R.R."/>
            <person name="La Ragione R."/>
            <person name="Hildebrand F."/>
            <person name="Pallen M.J."/>
        </authorList>
    </citation>
    <scope>NUCLEOTIDE SEQUENCE</scope>
    <source>
        <strain evidence="2">811</strain>
    </source>
</reference>
<feature type="transmembrane region" description="Helical" evidence="1">
    <location>
        <begin position="109"/>
        <end position="133"/>
    </location>
</feature>
<keyword evidence="1" id="KW-0472">Membrane</keyword>
<keyword evidence="1" id="KW-0812">Transmembrane</keyword>
<accession>A0A9D2AF50</accession>
<evidence type="ECO:0000313" key="3">
    <source>
        <dbReference type="Proteomes" id="UP000824204"/>
    </source>
</evidence>
<evidence type="ECO:0000313" key="2">
    <source>
        <dbReference type="EMBL" id="HIX07434.1"/>
    </source>
</evidence>
<dbReference type="EMBL" id="DXFX01000042">
    <property type="protein sequence ID" value="HIX07434.1"/>
    <property type="molecule type" value="Genomic_DNA"/>
</dbReference>
<dbReference type="AlphaFoldDB" id="A0A9D2AF50"/>
<feature type="transmembrane region" description="Helical" evidence="1">
    <location>
        <begin position="5"/>
        <end position="27"/>
    </location>
</feature>
<keyword evidence="1" id="KW-1133">Transmembrane helix</keyword>